<dbReference type="InterPro" id="IPR036282">
    <property type="entry name" value="Glutathione-S-Trfase_C_sf"/>
</dbReference>
<dbReference type="InterPro" id="IPR058268">
    <property type="entry name" value="DUF7962"/>
</dbReference>
<dbReference type="OrthoDB" id="202840at2759"/>
<dbReference type="Proteomes" id="UP000237631">
    <property type="component" value="Unassembled WGS sequence"/>
</dbReference>
<dbReference type="STRING" id="357750.A0A2S6CE86"/>
<dbReference type="Pfam" id="PF13417">
    <property type="entry name" value="GST_N_3"/>
    <property type="match status" value="1"/>
</dbReference>
<dbReference type="EMBL" id="PNEN01000475">
    <property type="protein sequence ID" value="PPJ58040.1"/>
    <property type="molecule type" value="Genomic_DNA"/>
</dbReference>
<name>A0A2S6CE86_9PEZI</name>
<dbReference type="CDD" id="cd00570">
    <property type="entry name" value="GST_N_family"/>
    <property type="match status" value="1"/>
</dbReference>
<protein>
    <submittedName>
        <fullName evidence="3">Uncharacterized protein</fullName>
    </submittedName>
</protein>
<gene>
    <name evidence="3" type="ORF">CBER1_03849</name>
</gene>
<dbReference type="InterPro" id="IPR036249">
    <property type="entry name" value="Thioredoxin-like_sf"/>
</dbReference>
<organism evidence="3 4">
    <name type="scientific">Cercospora berteroae</name>
    <dbReference type="NCBI Taxonomy" id="357750"/>
    <lineage>
        <taxon>Eukaryota</taxon>
        <taxon>Fungi</taxon>
        <taxon>Dikarya</taxon>
        <taxon>Ascomycota</taxon>
        <taxon>Pezizomycotina</taxon>
        <taxon>Dothideomycetes</taxon>
        <taxon>Dothideomycetidae</taxon>
        <taxon>Mycosphaerellales</taxon>
        <taxon>Mycosphaerellaceae</taxon>
        <taxon>Cercospora</taxon>
    </lineage>
</organism>
<evidence type="ECO:0000313" key="4">
    <source>
        <dbReference type="Proteomes" id="UP000237631"/>
    </source>
</evidence>
<evidence type="ECO:0000313" key="3">
    <source>
        <dbReference type="EMBL" id="PPJ58040.1"/>
    </source>
</evidence>
<sequence>MSTVIQYDYDFSPYGQKTRLLLHAAGVDFAIVDTPAVLPRPDLERLGVTYRRIPIIALGKDVYVDSSKIIDLILAKLGKVQQNPADKAYETYGVNLFAEVLSLIPLEILTPEFVKDRGTIFPSLGRSDIKTLRPSGLAQFKARLAEIETQILTGAGPFINGSQIGLADIHVFWPIGWALTNLGLNQEPGLDASSYPKIFKLLDSLPKPEDIKSKAKSLSAEEAHKIITTGDYSAQESYAVEHDNTYGIVAGTTVAVESFDSTPGSHPQYGKLLGTSVNEVVIETDGGVRIHFPRIGYLVRTLEDAPAKQ</sequence>
<dbReference type="Pfam" id="PF25907">
    <property type="entry name" value="DUF7962"/>
    <property type="match status" value="1"/>
</dbReference>
<dbReference type="InterPro" id="IPR004045">
    <property type="entry name" value="Glutathione_S-Trfase_N"/>
</dbReference>
<dbReference type="SUPFAM" id="SSF52833">
    <property type="entry name" value="Thioredoxin-like"/>
    <property type="match status" value="1"/>
</dbReference>
<dbReference type="SUPFAM" id="SSF47616">
    <property type="entry name" value="GST C-terminal domain-like"/>
    <property type="match status" value="1"/>
</dbReference>
<evidence type="ECO:0000259" key="2">
    <source>
        <dbReference type="Pfam" id="PF25907"/>
    </source>
</evidence>
<dbReference type="Gene3D" id="3.40.30.110">
    <property type="match status" value="2"/>
</dbReference>
<reference evidence="4" key="1">
    <citation type="journal article" date="2017" name="bioRxiv">
        <title>Conservation of a gene cluster reveals novel cercosporin biosynthetic mechanisms and extends production to the genus Colletotrichum.</title>
        <authorList>
            <person name="de Jonge R."/>
            <person name="Ebert M.K."/>
            <person name="Huitt-Roehl C.R."/>
            <person name="Pal P."/>
            <person name="Suttle J.C."/>
            <person name="Spanner R.E."/>
            <person name="Neubauer J.D."/>
            <person name="Jurick W.M.II."/>
            <person name="Stott K.A."/>
            <person name="Secor G.A."/>
            <person name="Thomma B.P.H.J."/>
            <person name="Van de Peer Y."/>
            <person name="Townsend C.A."/>
            <person name="Bolton M.D."/>
        </authorList>
    </citation>
    <scope>NUCLEOTIDE SEQUENCE [LARGE SCALE GENOMIC DNA]</scope>
    <source>
        <strain evidence="4">CBS538.71</strain>
    </source>
</reference>
<proteinExistence type="predicted"/>
<feature type="domain" description="DUF7962" evidence="2">
    <location>
        <begin position="110"/>
        <end position="202"/>
    </location>
</feature>
<keyword evidence="4" id="KW-1185">Reference proteome</keyword>
<evidence type="ECO:0000259" key="1">
    <source>
        <dbReference type="Pfam" id="PF13417"/>
    </source>
</evidence>
<accession>A0A2S6CE86</accession>
<feature type="domain" description="GST N-terminal" evidence="1">
    <location>
        <begin position="7"/>
        <end position="75"/>
    </location>
</feature>
<comment type="caution">
    <text evidence="3">The sequence shown here is derived from an EMBL/GenBank/DDBJ whole genome shotgun (WGS) entry which is preliminary data.</text>
</comment>
<dbReference type="AlphaFoldDB" id="A0A2S6CE86"/>